<evidence type="ECO:0000313" key="4">
    <source>
        <dbReference type="Proteomes" id="UP000245202"/>
    </source>
</evidence>
<dbReference type="SUPFAM" id="SSF55347">
    <property type="entry name" value="Glyceraldehyde-3-phosphate dehydrogenase-like, C-terminal domain"/>
    <property type="match status" value="1"/>
</dbReference>
<keyword evidence="4" id="KW-1185">Reference proteome</keyword>
<dbReference type="RefSeq" id="WP_181376477.1">
    <property type="nucleotide sequence ID" value="NZ_BDQX01000059.1"/>
</dbReference>
<feature type="domain" description="Gfo/Idh/MocA-like oxidoreductase N-terminal" evidence="1">
    <location>
        <begin position="3"/>
        <end position="120"/>
    </location>
</feature>
<reference evidence="3 4" key="1">
    <citation type="submission" date="2017-08" db="EMBL/GenBank/DDBJ databases">
        <title>Substantial Increase in Enzyme Production by Combined Drug-Resistance Mutations in Paenibacillus agaridevorans.</title>
        <authorList>
            <person name="Tanaka Y."/>
            <person name="Funane K."/>
            <person name="Hosaka T."/>
            <person name="Shiwa Y."/>
            <person name="Fujita N."/>
            <person name="Miyazaki T."/>
            <person name="Yoshikawa H."/>
            <person name="Murakami K."/>
            <person name="Kasahara K."/>
            <person name="Inaoka T."/>
            <person name="Hiraga Y."/>
            <person name="Ochi K."/>
        </authorList>
    </citation>
    <scope>NUCLEOTIDE SEQUENCE [LARGE SCALE GENOMIC DNA]</scope>
    <source>
        <strain evidence="3 4">T-3040</strain>
    </source>
</reference>
<dbReference type="Gene3D" id="3.40.50.720">
    <property type="entry name" value="NAD(P)-binding Rossmann-like Domain"/>
    <property type="match status" value="1"/>
</dbReference>
<dbReference type="EMBL" id="BDQX01000059">
    <property type="protein sequence ID" value="GBG06877.1"/>
    <property type="molecule type" value="Genomic_DNA"/>
</dbReference>
<dbReference type="Pfam" id="PF01408">
    <property type="entry name" value="GFO_IDH_MocA"/>
    <property type="match status" value="1"/>
</dbReference>
<evidence type="ECO:0000259" key="2">
    <source>
        <dbReference type="Pfam" id="PF22725"/>
    </source>
</evidence>
<comment type="caution">
    <text evidence="3">The sequence shown here is derived from an EMBL/GenBank/DDBJ whole genome shotgun (WGS) entry which is preliminary data.</text>
</comment>
<protein>
    <submittedName>
        <fullName evidence="3">Gfo/Idh/MocA family oxidoreductase</fullName>
    </submittedName>
</protein>
<dbReference type="InterPro" id="IPR036291">
    <property type="entry name" value="NAD(P)-bd_dom_sf"/>
</dbReference>
<sequence length="329" mass="36089">MSIKIGMIGAGGIAQNHVKALARIENARIATVFDINPEQAAKVANATGATIATSAERLLDDKEIDAVLICSPQFARGQLEEIAAGNNLHLLVEKPLGLNMEDVTRKGRAIRESGVINSTGYCLRYLDTVQMAKQYLHGKQVHLVQVHRFGTRHPAKWWNQLDLSGGFLVDAVTHQVDLVRYLVSEFNEVYANFGRNTILQESPDSTIYDGGALSFTLANGAVGTLTESCVSPYYNGSEIKIFGPDFYLSLRANGTQITIIDNDQNITKITKMDAYYEQDKSFVEAIVSGDSTHVLSNYEDASKTLVVTLAANQSFIERKSMSLIETTYG</sequence>
<gene>
    <name evidence="3" type="ORF">PAT3040_01418</name>
</gene>
<accession>A0A2R5EK08</accession>
<evidence type="ECO:0000313" key="3">
    <source>
        <dbReference type="EMBL" id="GBG06877.1"/>
    </source>
</evidence>
<dbReference type="Proteomes" id="UP000245202">
    <property type="component" value="Unassembled WGS sequence"/>
</dbReference>
<dbReference type="SUPFAM" id="SSF51735">
    <property type="entry name" value="NAD(P)-binding Rossmann-fold domains"/>
    <property type="match status" value="1"/>
</dbReference>
<name>A0A2R5EK08_9BACL</name>
<evidence type="ECO:0000259" key="1">
    <source>
        <dbReference type="Pfam" id="PF01408"/>
    </source>
</evidence>
<dbReference type="GO" id="GO:0000166">
    <property type="term" value="F:nucleotide binding"/>
    <property type="evidence" value="ECO:0007669"/>
    <property type="project" value="InterPro"/>
</dbReference>
<dbReference type="PANTHER" id="PTHR43249:SF1">
    <property type="entry name" value="D-GLUCOSIDE 3-DEHYDROGENASE"/>
    <property type="match status" value="1"/>
</dbReference>
<dbReference type="AlphaFoldDB" id="A0A2R5EK08"/>
<dbReference type="PANTHER" id="PTHR43249">
    <property type="entry name" value="UDP-N-ACETYL-2-AMINO-2-DEOXY-D-GLUCURONATE OXIDASE"/>
    <property type="match status" value="1"/>
</dbReference>
<dbReference type="InterPro" id="IPR055170">
    <property type="entry name" value="GFO_IDH_MocA-like_dom"/>
</dbReference>
<organism evidence="3 4">
    <name type="scientific">Paenibacillus agaridevorans</name>
    <dbReference type="NCBI Taxonomy" id="171404"/>
    <lineage>
        <taxon>Bacteria</taxon>
        <taxon>Bacillati</taxon>
        <taxon>Bacillota</taxon>
        <taxon>Bacilli</taxon>
        <taxon>Bacillales</taxon>
        <taxon>Paenibacillaceae</taxon>
        <taxon>Paenibacillus</taxon>
    </lineage>
</organism>
<dbReference type="Pfam" id="PF22725">
    <property type="entry name" value="GFO_IDH_MocA_C3"/>
    <property type="match status" value="1"/>
</dbReference>
<proteinExistence type="predicted"/>
<dbReference type="InterPro" id="IPR052515">
    <property type="entry name" value="Gfo/Idh/MocA_Oxidoreductase"/>
</dbReference>
<dbReference type="InterPro" id="IPR000683">
    <property type="entry name" value="Gfo/Idh/MocA-like_OxRdtase_N"/>
</dbReference>
<feature type="domain" description="GFO/IDH/MocA-like oxidoreductase" evidence="2">
    <location>
        <begin position="141"/>
        <end position="243"/>
    </location>
</feature>
<dbReference type="Gene3D" id="3.30.360.10">
    <property type="entry name" value="Dihydrodipicolinate Reductase, domain 2"/>
    <property type="match status" value="1"/>
</dbReference>